<dbReference type="KEGG" id="clup:CLUP02_00933"/>
<feature type="compositionally biased region" description="Pro residues" evidence="1">
    <location>
        <begin position="53"/>
        <end position="63"/>
    </location>
</feature>
<keyword evidence="3" id="KW-1185">Reference proteome</keyword>
<dbReference type="Proteomes" id="UP000830671">
    <property type="component" value="Chromosome 1"/>
</dbReference>
<evidence type="ECO:0000313" key="2">
    <source>
        <dbReference type="EMBL" id="UQC74285.1"/>
    </source>
</evidence>
<evidence type="ECO:0000313" key="3">
    <source>
        <dbReference type="Proteomes" id="UP000830671"/>
    </source>
</evidence>
<reference evidence="2" key="1">
    <citation type="journal article" date="2021" name="Mol. Plant Microbe Interact.">
        <title>Complete Genome Sequence of the Plant-Pathogenic Fungus Colletotrichum lupini.</title>
        <authorList>
            <person name="Baroncelli R."/>
            <person name="Pensec F."/>
            <person name="Da Lio D."/>
            <person name="Boufleur T."/>
            <person name="Vicente I."/>
            <person name="Sarrocco S."/>
            <person name="Picot A."/>
            <person name="Baraldi E."/>
            <person name="Sukno S."/>
            <person name="Thon M."/>
            <person name="Le Floch G."/>
        </authorList>
    </citation>
    <scope>NUCLEOTIDE SEQUENCE</scope>
    <source>
        <strain evidence="2">IMI 504893</strain>
    </source>
</reference>
<sequence>MTSYSPPTETFWKVAQGMFLLRPHPPDVNPRALTYPLEVWTWKKRCTTLGRPLPAPPSPPLPPQADSFPPAAPHPLDHASGSHIRLPYATLKVYLSLVQSRYICPGNKSTWYSKCWFVPGGVWRVRVVGCWSQSNKVTQPLTDSVDLGLEVPSHPPSTLSLTQVQNASLAPVPFLERAAGMNIGT</sequence>
<accession>A0A9Q8W9F8</accession>
<name>A0A9Q8W9F8_9PEZI</name>
<protein>
    <submittedName>
        <fullName evidence="2">Uncharacterized protein</fullName>
    </submittedName>
</protein>
<proteinExistence type="predicted"/>
<organism evidence="2 3">
    <name type="scientific">Colletotrichum lupini</name>
    <dbReference type="NCBI Taxonomy" id="145971"/>
    <lineage>
        <taxon>Eukaryota</taxon>
        <taxon>Fungi</taxon>
        <taxon>Dikarya</taxon>
        <taxon>Ascomycota</taxon>
        <taxon>Pezizomycotina</taxon>
        <taxon>Sordariomycetes</taxon>
        <taxon>Hypocreomycetidae</taxon>
        <taxon>Glomerellales</taxon>
        <taxon>Glomerellaceae</taxon>
        <taxon>Colletotrichum</taxon>
        <taxon>Colletotrichum acutatum species complex</taxon>
    </lineage>
</organism>
<dbReference type="AlphaFoldDB" id="A0A9Q8W9F8"/>
<dbReference type="EMBL" id="CP019471">
    <property type="protein sequence ID" value="UQC74285.1"/>
    <property type="molecule type" value="Genomic_DNA"/>
</dbReference>
<gene>
    <name evidence="2" type="ORF">CLUP02_00933</name>
</gene>
<feature type="region of interest" description="Disordered" evidence="1">
    <location>
        <begin position="52"/>
        <end position="74"/>
    </location>
</feature>
<evidence type="ECO:0000256" key="1">
    <source>
        <dbReference type="SAM" id="MobiDB-lite"/>
    </source>
</evidence>
<dbReference type="RefSeq" id="XP_049135936.1">
    <property type="nucleotide sequence ID" value="XM_049279979.1"/>
</dbReference>
<dbReference type="GeneID" id="73334989"/>